<evidence type="ECO:0000313" key="2">
    <source>
        <dbReference type="EMBL" id="KAK4105391.1"/>
    </source>
</evidence>
<feature type="compositionally biased region" description="Basic and acidic residues" evidence="1">
    <location>
        <begin position="141"/>
        <end position="154"/>
    </location>
</feature>
<evidence type="ECO:0000256" key="1">
    <source>
        <dbReference type="SAM" id="MobiDB-lite"/>
    </source>
</evidence>
<reference evidence="2" key="2">
    <citation type="submission" date="2023-05" db="EMBL/GenBank/DDBJ databases">
        <authorList>
            <consortium name="Lawrence Berkeley National Laboratory"/>
            <person name="Steindorff A."/>
            <person name="Hensen N."/>
            <person name="Bonometti L."/>
            <person name="Westerberg I."/>
            <person name="Brannstrom I.O."/>
            <person name="Guillou S."/>
            <person name="Cros-Aarteil S."/>
            <person name="Calhoun S."/>
            <person name="Haridas S."/>
            <person name="Kuo A."/>
            <person name="Mondo S."/>
            <person name="Pangilinan J."/>
            <person name="Riley R."/>
            <person name="Labutti K."/>
            <person name="Andreopoulos B."/>
            <person name="Lipzen A."/>
            <person name="Chen C."/>
            <person name="Yanf M."/>
            <person name="Daum C."/>
            <person name="Ng V."/>
            <person name="Clum A."/>
            <person name="Ohm R."/>
            <person name="Martin F."/>
            <person name="Silar P."/>
            <person name="Natvig D."/>
            <person name="Lalanne C."/>
            <person name="Gautier V."/>
            <person name="Ament-Velasquez S.L."/>
            <person name="Kruys A."/>
            <person name="Hutchinson M.I."/>
            <person name="Powell A.J."/>
            <person name="Barry K."/>
            <person name="Miller A.N."/>
            <person name="Grigoriev I.V."/>
            <person name="Debuchy R."/>
            <person name="Gladieux P."/>
            <person name="Thoren M.H."/>
            <person name="Johannesson H."/>
        </authorList>
    </citation>
    <scope>NUCLEOTIDE SEQUENCE</scope>
    <source>
        <strain evidence="2">CBS 757.83</strain>
    </source>
</reference>
<proteinExistence type="predicted"/>
<evidence type="ECO:0000313" key="3">
    <source>
        <dbReference type="Proteomes" id="UP001305647"/>
    </source>
</evidence>
<name>A0AAN6QDA3_9PEZI</name>
<gene>
    <name evidence="2" type="ORF">N658DRAFT_491850</name>
</gene>
<organism evidence="2 3">
    <name type="scientific">Parathielavia hyrcaniae</name>
    <dbReference type="NCBI Taxonomy" id="113614"/>
    <lineage>
        <taxon>Eukaryota</taxon>
        <taxon>Fungi</taxon>
        <taxon>Dikarya</taxon>
        <taxon>Ascomycota</taxon>
        <taxon>Pezizomycotina</taxon>
        <taxon>Sordariomycetes</taxon>
        <taxon>Sordariomycetidae</taxon>
        <taxon>Sordariales</taxon>
        <taxon>Chaetomiaceae</taxon>
        <taxon>Parathielavia</taxon>
    </lineage>
</organism>
<dbReference type="Proteomes" id="UP001305647">
    <property type="component" value="Unassembled WGS sequence"/>
</dbReference>
<dbReference type="AlphaFoldDB" id="A0AAN6QDA3"/>
<reference evidence="2" key="1">
    <citation type="journal article" date="2023" name="Mol. Phylogenet. Evol.">
        <title>Genome-scale phylogeny and comparative genomics of the fungal order Sordariales.</title>
        <authorList>
            <person name="Hensen N."/>
            <person name="Bonometti L."/>
            <person name="Westerberg I."/>
            <person name="Brannstrom I.O."/>
            <person name="Guillou S."/>
            <person name="Cros-Aarteil S."/>
            <person name="Calhoun S."/>
            <person name="Haridas S."/>
            <person name="Kuo A."/>
            <person name="Mondo S."/>
            <person name="Pangilinan J."/>
            <person name="Riley R."/>
            <person name="LaButti K."/>
            <person name="Andreopoulos B."/>
            <person name="Lipzen A."/>
            <person name="Chen C."/>
            <person name="Yan M."/>
            <person name="Daum C."/>
            <person name="Ng V."/>
            <person name="Clum A."/>
            <person name="Steindorff A."/>
            <person name="Ohm R.A."/>
            <person name="Martin F."/>
            <person name="Silar P."/>
            <person name="Natvig D.O."/>
            <person name="Lalanne C."/>
            <person name="Gautier V."/>
            <person name="Ament-Velasquez S.L."/>
            <person name="Kruys A."/>
            <person name="Hutchinson M.I."/>
            <person name="Powell A.J."/>
            <person name="Barry K."/>
            <person name="Miller A.N."/>
            <person name="Grigoriev I.V."/>
            <person name="Debuchy R."/>
            <person name="Gladieux P."/>
            <person name="Hiltunen Thoren M."/>
            <person name="Johannesson H."/>
        </authorList>
    </citation>
    <scope>NUCLEOTIDE SEQUENCE</scope>
    <source>
        <strain evidence="2">CBS 757.83</strain>
    </source>
</reference>
<dbReference type="EMBL" id="MU863625">
    <property type="protein sequence ID" value="KAK4105391.1"/>
    <property type="molecule type" value="Genomic_DNA"/>
</dbReference>
<sequence length="163" mass="19493">MVQSFSEEHVFTRRCRQRRLDDTNTPIRSIVFNCNVTVIQLSIFNPCYRYIKRSHFQPFAASFTTLYIRPSKQANKQIHYRMLCKRKTRTGHAFVSHVPHRIRIMLQQRSNTSTNLRHHDQTVQDFMLEQEGKPQALSKNIKQEDRETLPRQEDQQAAYNEEQ</sequence>
<accession>A0AAN6QDA3</accession>
<keyword evidence="3" id="KW-1185">Reference proteome</keyword>
<protein>
    <submittedName>
        <fullName evidence="2">Uncharacterized protein</fullName>
    </submittedName>
</protein>
<feature type="region of interest" description="Disordered" evidence="1">
    <location>
        <begin position="129"/>
        <end position="163"/>
    </location>
</feature>
<comment type="caution">
    <text evidence="2">The sequence shown here is derived from an EMBL/GenBank/DDBJ whole genome shotgun (WGS) entry which is preliminary data.</text>
</comment>